<evidence type="ECO:0000256" key="4">
    <source>
        <dbReference type="SAM" id="MobiDB-lite"/>
    </source>
</evidence>
<feature type="domain" description="HTH araC/xylS-type" evidence="5">
    <location>
        <begin position="18"/>
        <end position="80"/>
    </location>
</feature>
<comment type="caution">
    <text evidence="6">The sequence shown here is derived from an EMBL/GenBank/DDBJ whole genome shotgun (WGS) entry which is preliminary data.</text>
</comment>
<feature type="compositionally biased region" description="Low complexity" evidence="4">
    <location>
        <begin position="92"/>
        <end position="104"/>
    </location>
</feature>
<dbReference type="PANTHER" id="PTHR46796:SF12">
    <property type="entry name" value="HTH-TYPE DNA-BINDING TRANSCRIPTIONAL ACTIVATOR EUTR"/>
    <property type="match status" value="1"/>
</dbReference>
<keyword evidence="1" id="KW-0805">Transcription regulation</keyword>
<keyword evidence="3" id="KW-0804">Transcription</keyword>
<dbReference type="RefSeq" id="WP_378615032.1">
    <property type="nucleotide sequence ID" value="NZ_JBHSAX010000019.1"/>
</dbReference>
<dbReference type="InterPro" id="IPR009057">
    <property type="entry name" value="Homeodomain-like_sf"/>
</dbReference>
<name>A0ABV8DZG1_9NOCA</name>
<reference evidence="7" key="1">
    <citation type="journal article" date="2019" name="Int. J. Syst. Evol. Microbiol.">
        <title>The Global Catalogue of Microorganisms (GCM) 10K type strain sequencing project: providing services to taxonomists for standard genome sequencing and annotation.</title>
        <authorList>
            <consortium name="The Broad Institute Genomics Platform"/>
            <consortium name="The Broad Institute Genome Sequencing Center for Infectious Disease"/>
            <person name="Wu L."/>
            <person name="Ma J."/>
        </authorList>
    </citation>
    <scope>NUCLEOTIDE SEQUENCE [LARGE SCALE GENOMIC DNA]</scope>
    <source>
        <strain evidence="7">CGMCC 4.7330</strain>
    </source>
</reference>
<dbReference type="EMBL" id="JBHSAX010000019">
    <property type="protein sequence ID" value="MFC3965283.1"/>
    <property type="molecule type" value="Genomic_DNA"/>
</dbReference>
<dbReference type="InterPro" id="IPR018060">
    <property type="entry name" value="HTH_AraC"/>
</dbReference>
<organism evidence="6 7">
    <name type="scientific">Nocardia jiangsuensis</name>
    <dbReference type="NCBI Taxonomy" id="1691563"/>
    <lineage>
        <taxon>Bacteria</taxon>
        <taxon>Bacillati</taxon>
        <taxon>Actinomycetota</taxon>
        <taxon>Actinomycetes</taxon>
        <taxon>Mycobacteriales</taxon>
        <taxon>Nocardiaceae</taxon>
        <taxon>Nocardia</taxon>
    </lineage>
</organism>
<dbReference type="SUPFAM" id="SSF46689">
    <property type="entry name" value="Homeodomain-like"/>
    <property type="match status" value="1"/>
</dbReference>
<dbReference type="InterPro" id="IPR050204">
    <property type="entry name" value="AraC_XylS_family_regulators"/>
</dbReference>
<sequence>MTQPYRPGPGATSPAALARAVEHLHAHPQTPVAVTELAQVAGVTPRALRYAFRTHHGTTPLGYHRQVRLDAAHRDLLTADPPRATPSPRSPPAGASPAPDVSPATSGGATAAPRPSP</sequence>
<keyword evidence="2" id="KW-0238">DNA-binding</keyword>
<dbReference type="Proteomes" id="UP001595696">
    <property type="component" value="Unassembled WGS sequence"/>
</dbReference>
<evidence type="ECO:0000313" key="7">
    <source>
        <dbReference type="Proteomes" id="UP001595696"/>
    </source>
</evidence>
<keyword evidence="7" id="KW-1185">Reference proteome</keyword>
<accession>A0ABV8DZG1</accession>
<protein>
    <submittedName>
        <fullName evidence="6">Helix-turn-helix domain-containing protein</fullName>
    </submittedName>
</protein>
<evidence type="ECO:0000313" key="6">
    <source>
        <dbReference type="EMBL" id="MFC3965283.1"/>
    </source>
</evidence>
<dbReference type="PANTHER" id="PTHR46796">
    <property type="entry name" value="HTH-TYPE TRANSCRIPTIONAL ACTIVATOR RHAS-RELATED"/>
    <property type="match status" value="1"/>
</dbReference>
<dbReference type="PROSITE" id="PS01124">
    <property type="entry name" value="HTH_ARAC_FAMILY_2"/>
    <property type="match status" value="1"/>
</dbReference>
<evidence type="ECO:0000259" key="5">
    <source>
        <dbReference type="PROSITE" id="PS01124"/>
    </source>
</evidence>
<evidence type="ECO:0000256" key="1">
    <source>
        <dbReference type="ARBA" id="ARBA00023015"/>
    </source>
</evidence>
<evidence type="ECO:0000256" key="3">
    <source>
        <dbReference type="ARBA" id="ARBA00023163"/>
    </source>
</evidence>
<evidence type="ECO:0000256" key="2">
    <source>
        <dbReference type="ARBA" id="ARBA00023125"/>
    </source>
</evidence>
<feature type="region of interest" description="Disordered" evidence="4">
    <location>
        <begin position="72"/>
        <end position="117"/>
    </location>
</feature>
<proteinExistence type="predicted"/>
<dbReference type="Pfam" id="PF12833">
    <property type="entry name" value="HTH_18"/>
    <property type="match status" value="1"/>
</dbReference>
<gene>
    <name evidence="6" type="ORF">ACFO0B_25120</name>
</gene>
<dbReference type="Gene3D" id="1.10.10.60">
    <property type="entry name" value="Homeodomain-like"/>
    <property type="match status" value="1"/>
</dbReference>